<dbReference type="GO" id="GO:0016740">
    <property type="term" value="F:transferase activity"/>
    <property type="evidence" value="ECO:0007669"/>
    <property type="project" value="UniProtKB-KW"/>
</dbReference>
<dbReference type="InterPro" id="IPR043128">
    <property type="entry name" value="Rev_trsase/Diguanyl_cyclase"/>
</dbReference>
<dbReference type="InterPro" id="IPR050356">
    <property type="entry name" value="SulA_CellDiv_inhibitor"/>
</dbReference>
<dbReference type="Gene3D" id="3.30.70.270">
    <property type="match status" value="1"/>
</dbReference>
<dbReference type="RefSeq" id="WP_081150166.1">
    <property type="nucleotide sequence ID" value="NZ_LVYD01000054.1"/>
</dbReference>
<evidence type="ECO:0000256" key="1">
    <source>
        <dbReference type="ARBA" id="ARBA00010945"/>
    </source>
</evidence>
<keyword evidence="5" id="KW-1185">Reference proteome</keyword>
<dbReference type="PROSITE" id="PS50173">
    <property type="entry name" value="UMUC"/>
    <property type="match status" value="1"/>
</dbReference>
<dbReference type="Pfam" id="PF00817">
    <property type="entry name" value="IMS"/>
    <property type="match status" value="1"/>
</dbReference>
<dbReference type="PANTHER" id="PTHR35369">
    <property type="entry name" value="BLR3025 PROTEIN-RELATED"/>
    <property type="match status" value="1"/>
</dbReference>
<organism evidence="4 5">
    <name type="scientific">Niastella vici</name>
    <dbReference type="NCBI Taxonomy" id="1703345"/>
    <lineage>
        <taxon>Bacteria</taxon>
        <taxon>Pseudomonadati</taxon>
        <taxon>Bacteroidota</taxon>
        <taxon>Chitinophagia</taxon>
        <taxon>Chitinophagales</taxon>
        <taxon>Chitinophagaceae</taxon>
        <taxon>Niastella</taxon>
    </lineage>
</organism>
<evidence type="ECO:0000256" key="2">
    <source>
        <dbReference type="ARBA" id="ARBA00022763"/>
    </source>
</evidence>
<dbReference type="AlphaFoldDB" id="A0A1V9FUH2"/>
<evidence type="ECO:0000313" key="5">
    <source>
        <dbReference type="Proteomes" id="UP000192796"/>
    </source>
</evidence>
<keyword evidence="4" id="KW-0808">Transferase</keyword>
<dbReference type="Proteomes" id="UP000192796">
    <property type="component" value="Unassembled WGS sequence"/>
</dbReference>
<dbReference type="SUPFAM" id="SSF56672">
    <property type="entry name" value="DNA/RNA polymerases"/>
    <property type="match status" value="1"/>
</dbReference>
<feature type="domain" description="UmuC" evidence="3">
    <location>
        <begin position="12"/>
        <end position="149"/>
    </location>
</feature>
<dbReference type="InterPro" id="IPR043502">
    <property type="entry name" value="DNA/RNA_pol_sf"/>
</dbReference>
<protein>
    <submittedName>
        <fullName evidence="4">Nucleotidyltransferase</fullName>
    </submittedName>
</protein>
<comment type="caution">
    <text evidence="4">The sequence shown here is derived from an EMBL/GenBank/DDBJ whole genome shotgun (WGS) entry which is preliminary data.</text>
</comment>
<gene>
    <name evidence="4" type="ORF">A3860_30430</name>
</gene>
<dbReference type="STRING" id="1703345.A3860_30430"/>
<dbReference type="EMBL" id="LVYD01000054">
    <property type="protein sequence ID" value="OQP62003.1"/>
    <property type="molecule type" value="Genomic_DNA"/>
</dbReference>
<comment type="similarity">
    <text evidence="1">Belongs to the DNA polymerase type-Y family.</text>
</comment>
<dbReference type="InterPro" id="IPR001126">
    <property type="entry name" value="UmuC"/>
</dbReference>
<dbReference type="Gene3D" id="3.40.1170.60">
    <property type="match status" value="1"/>
</dbReference>
<dbReference type="OrthoDB" id="625722at2"/>
<accession>A0A1V9FUH2</accession>
<evidence type="ECO:0000313" key="4">
    <source>
        <dbReference type="EMBL" id="OQP62003.1"/>
    </source>
</evidence>
<dbReference type="PANTHER" id="PTHR35369:SF2">
    <property type="entry name" value="BLR3025 PROTEIN"/>
    <property type="match status" value="1"/>
</dbReference>
<evidence type="ECO:0000259" key="3">
    <source>
        <dbReference type="PROSITE" id="PS50173"/>
    </source>
</evidence>
<sequence>MEKRYVAIWFPYLATDWLELRKPELKNSAFVFSAPSHGRMVITAVNLHAQKLLINTGMVLADARAIYPALQYFDDRPGLTNKLLNKIAEWCIRFTPFVAIDTPDGIILDATGCSHLWGSEDAYVSDIINRLQSNGYQAKAAMAASIGAAWAIARFGSAPVVDKEKQVTALLSLPVEALRVEQSTVDRLHNLGLNLIKDVVPLPSTSLRRRFGALILQRLNQLLGKEQEFIQPITPIEPYQVRLPCLEPVARIEGIEMALQTLIEQLCGRMQKEGKGLRTAVFRGYRIDSHTVEISISTSRASCNVSHLFHLFQMKWSTFEPDLGIELFVLEATQVEDYTPAQEGFWKESAALNDAPIAELIDRLSGRIHPDAIQRYLPMEHYLPERSFKKAASLSEQPITEWKINKPRPVLLLEIPEQIEVTAPIPDYPPMNFRYKGKLHKVVKADGPERIEQEWWIEEGEHRDYYAVEDEQGCRYWLFRAGHYDQEKKTDWFMHGFFA</sequence>
<reference evidence="4 5" key="1">
    <citation type="submission" date="2016-03" db="EMBL/GenBank/DDBJ databases">
        <title>Niastella vici sp. nov., isolated from farmland soil.</title>
        <authorList>
            <person name="Chen L."/>
            <person name="Wang D."/>
            <person name="Yang S."/>
            <person name="Wang G."/>
        </authorList>
    </citation>
    <scope>NUCLEOTIDE SEQUENCE [LARGE SCALE GENOMIC DNA]</scope>
    <source>
        <strain evidence="4 5">DJ57</strain>
    </source>
</reference>
<dbReference type="CDD" id="cd03468">
    <property type="entry name" value="PolY_like"/>
    <property type="match status" value="1"/>
</dbReference>
<proteinExistence type="inferred from homology"/>
<dbReference type="GO" id="GO:0006281">
    <property type="term" value="P:DNA repair"/>
    <property type="evidence" value="ECO:0007669"/>
    <property type="project" value="InterPro"/>
</dbReference>
<keyword evidence="2" id="KW-0227">DNA damage</keyword>
<name>A0A1V9FUH2_9BACT</name>